<accession>A0A813JZL2</accession>
<name>A0A813JZL2_POLGL</name>
<comment type="caution">
    <text evidence="9">The sequence shown here is derived from an EMBL/GenBank/DDBJ whole genome shotgun (WGS) entry which is preliminary data.</text>
</comment>
<dbReference type="InterPro" id="IPR036443">
    <property type="entry name" value="Znf_RanBP2_sf"/>
</dbReference>
<keyword evidence="5" id="KW-0694">RNA-binding</keyword>
<keyword evidence="4" id="KW-0862">Zinc</keyword>
<feature type="domain" description="RanBP2-type" evidence="8">
    <location>
        <begin position="124"/>
        <end position="153"/>
    </location>
</feature>
<dbReference type="Pfam" id="PF00641">
    <property type="entry name" value="Zn_ribbon_RanBP"/>
    <property type="match status" value="3"/>
</dbReference>
<dbReference type="EMBL" id="CAJNNW010027153">
    <property type="protein sequence ID" value="CAE8689903.1"/>
    <property type="molecule type" value="Genomic_DNA"/>
</dbReference>
<evidence type="ECO:0000313" key="10">
    <source>
        <dbReference type="Proteomes" id="UP000626109"/>
    </source>
</evidence>
<evidence type="ECO:0000256" key="4">
    <source>
        <dbReference type="ARBA" id="ARBA00022833"/>
    </source>
</evidence>
<protein>
    <recommendedName>
        <fullName evidence="8">RanBP2-type domain-containing protein</fullName>
    </recommendedName>
</protein>
<dbReference type="SUPFAM" id="SSF90209">
    <property type="entry name" value="Ran binding protein zinc finger-like"/>
    <property type="match status" value="4"/>
</dbReference>
<dbReference type="PROSITE" id="PS50199">
    <property type="entry name" value="ZF_RANBP2_2"/>
    <property type="match status" value="3"/>
</dbReference>
<organism evidence="9 10">
    <name type="scientific">Polarella glacialis</name>
    <name type="common">Dinoflagellate</name>
    <dbReference type="NCBI Taxonomy" id="89957"/>
    <lineage>
        <taxon>Eukaryota</taxon>
        <taxon>Sar</taxon>
        <taxon>Alveolata</taxon>
        <taxon>Dinophyceae</taxon>
        <taxon>Suessiales</taxon>
        <taxon>Suessiaceae</taxon>
        <taxon>Polarella</taxon>
    </lineage>
</organism>
<dbReference type="AlphaFoldDB" id="A0A813JZL2"/>
<dbReference type="GO" id="GO:0005634">
    <property type="term" value="C:nucleus"/>
    <property type="evidence" value="ECO:0007669"/>
    <property type="project" value="UniProtKB-SubCell"/>
</dbReference>
<evidence type="ECO:0000256" key="2">
    <source>
        <dbReference type="ARBA" id="ARBA00022723"/>
    </source>
</evidence>
<dbReference type="InterPro" id="IPR034870">
    <property type="entry name" value="TET_fam"/>
</dbReference>
<keyword evidence="6" id="KW-0539">Nucleus</keyword>
<evidence type="ECO:0000313" key="9">
    <source>
        <dbReference type="EMBL" id="CAE8689903.1"/>
    </source>
</evidence>
<comment type="subcellular location">
    <subcellularLocation>
        <location evidence="1">Nucleus</location>
    </subcellularLocation>
</comment>
<dbReference type="PROSITE" id="PS01358">
    <property type="entry name" value="ZF_RANBP2_1"/>
    <property type="match status" value="2"/>
</dbReference>
<feature type="domain" description="RanBP2-type" evidence="8">
    <location>
        <begin position="61"/>
        <end position="90"/>
    </location>
</feature>
<proteinExistence type="predicted"/>
<keyword evidence="2" id="KW-0479">Metal-binding</keyword>
<dbReference type="PANTHER" id="PTHR23238">
    <property type="entry name" value="RNA BINDING PROTEIN"/>
    <property type="match status" value="1"/>
</dbReference>
<evidence type="ECO:0000256" key="6">
    <source>
        <dbReference type="ARBA" id="ARBA00023242"/>
    </source>
</evidence>
<sequence>MPQVQHPQDGRWHAWHDGRLRHDGWVRRHDGHDGWLWRLRCSEDFHWRQNMAAPYSGGAASGGNWMCPSCNNDNFPMRTSCNRCKLPKMGGGMGMQAMGMQGMPGMMMPGMMPMMMGMPANNMRPGDWMCPACDAHNYASKTNCHKCQIPKEARIAKTGMREGDWICSACNNNIFASKTDCNKCAVPKGDAPSFAGKPGGGGREGDWMCASNYAHRTECNRCNIPKP</sequence>
<feature type="domain" description="RanBP2-type" evidence="8">
    <location>
        <begin position="161"/>
        <end position="190"/>
    </location>
</feature>
<evidence type="ECO:0000256" key="1">
    <source>
        <dbReference type="ARBA" id="ARBA00004123"/>
    </source>
</evidence>
<dbReference type="GO" id="GO:0006355">
    <property type="term" value="P:regulation of DNA-templated transcription"/>
    <property type="evidence" value="ECO:0007669"/>
    <property type="project" value="InterPro"/>
</dbReference>
<reference evidence="9" key="1">
    <citation type="submission" date="2021-02" db="EMBL/GenBank/DDBJ databases">
        <authorList>
            <person name="Dougan E. K."/>
            <person name="Rhodes N."/>
            <person name="Thang M."/>
            <person name="Chan C."/>
        </authorList>
    </citation>
    <scope>NUCLEOTIDE SEQUENCE</scope>
</reference>
<gene>
    <name evidence="9" type="ORF">PGLA2088_LOCUS26687</name>
</gene>
<evidence type="ECO:0000256" key="3">
    <source>
        <dbReference type="ARBA" id="ARBA00022771"/>
    </source>
</evidence>
<evidence type="ECO:0000256" key="5">
    <source>
        <dbReference type="ARBA" id="ARBA00022884"/>
    </source>
</evidence>
<keyword evidence="3 7" id="KW-0863">Zinc-finger</keyword>
<dbReference type="Proteomes" id="UP000626109">
    <property type="component" value="Unassembled WGS sequence"/>
</dbReference>
<dbReference type="GO" id="GO:0003723">
    <property type="term" value="F:RNA binding"/>
    <property type="evidence" value="ECO:0007669"/>
    <property type="project" value="UniProtKB-KW"/>
</dbReference>
<evidence type="ECO:0000256" key="7">
    <source>
        <dbReference type="PROSITE-ProRule" id="PRU00322"/>
    </source>
</evidence>
<dbReference type="SMART" id="SM00547">
    <property type="entry name" value="ZnF_RBZ"/>
    <property type="match status" value="4"/>
</dbReference>
<dbReference type="Gene3D" id="4.10.1060.10">
    <property type="entry name" value="Zinc finger, RanBP2-type"/>
    <property type="match status" value="4"/>
</dbReference>
<evidence type="ECO:0000259" key="8">
    <source>
        <dbReference type="PROSITE" id="PS50199"/>
    </source>
</evidence>
<dbReference type="GO" id="GO:0008270">
    <property type="term" value="F:zinc ion binding"/>
    <property type="evidence" value="ECO:0007669"/>
    <property type="project" value="UniProtKB-KW"/>
</dbReference>
<dbReference type="InterPro" id="IPR001876">
    <property type="entry name" value="Znf_RanBP2"/>
</dbReference>